<protein>
    <submittedName>
        <fullName evidence="2">Uncharacterized protein</fullName>
    </submittedName>
</protein>
<sequence>MKRGYAFHCRKSSLVRPEFQRFSCPVATTPGKVDKCKKFPLCVFFSMFFFACITGGLA</sequence>
<feature type="non-terminal residue" evidence="2">
    <location>
        <position position="58"/>
    </location>
</feature>
<keyword evidence="3" id="KW-1185">Reference proteome</keyword>
<keyword evidence="1" id="KW-1133">Transmembrane helix</keyword>
<gene>
    <name evidence="2" type="ORF">X975_00037</name>
</gene>
<dbReference type="AlphaFoldDB" id="A0A087U5C1"/>
<dbReference type="Proteomes" id="UP000054359">
    <property type="component" value="Unassembled WGS sequence"/>
</dbReference>
<organism evidence="2 3">
    <name type="scientific">Stegodyphus mimosarum</name>
    <name type="common">African social velvet spider</name>
    <dbReference type="NCBI Taxonomy" id="407821"/>
    <lineage>
        <taxon>Eukaryota</taxon>
        <taxon>Metazoa</taxon>
        <taxon>Ecdysozoa</taxon>
        <taxon>Arthropoda</taxon>
        <taxon>Chelicerata</taxon>
        <taxon>Arachnida</taxon>
        <taxon>Araneae</taxon>
        <taxon>Araneomorphae</taxon>
        <taxon>Entelegynae</taxon>
        <taxon>Eresoidea</taxon>
        <taxon>Eresidae</taxon>
        <taxon>Stegodyphus</taxon>
    </lineage>
</organism>
<proteinExistence type="predicted"/>
<evidence type="ECO:0000313" key="2">
    <source>
        <dbReference type="EMBL" id="KFM72560.1"/>
    </source>
</evidence>
<reference evidence="2 3" key="1">
    <citation type="submission" date="2013-11" db="EMBL/GenBank/DDBJ databases">
        <title>Genome sequencing of Stegodyphus mimosarum.</title>
        <authorList>
            <person name="Bechsgaard J."/>
        </authorList>
    </citation>
    <scope>NUCLEOTIDE SEQUENCE [LARGE SCALE GENOMIC DNA]</scope>
</reference>
<evidence type="ECO:0000256" key="1">
    <source>
        <dbReference type="SAM" id="Phobius"/>
    </source>
</evidence>
<evidence type="ECO:0000313" key="3">
    <source>
        <dbReference type="Proteomes" id="UP000054359"/>
    </source>
</evidence>
<keyword evidence="1" id="KW-0472">Membrane</keyword>
<name>A0A087U5C1_STEMI</name>
<accession>A0A087U5C1</accession>
<feature type="transmembrane region" description="Helical" evidence="1">
    <location>
        <begin position="39"/>
        <end position="57"/>
    </location>
</feature>
<keyword evidence="1" id="KW-0812">Transmembrane</keyword>
<dbReference type="EMBL" id="KK118253">
    <property type="protein sequence ID" value="KFM72560.1"/>
    <property type="molecule type" value="Genomic_DNA"/>
</dbReference>